<evidence type="ECO:0000256" key="2">
    <source>
        <dbReference type="ARBA" id="ARBA00022475"/>
    </source>
</evidence>
<comment type="caution">
    <text evidence="10">The sequence shown here is derived from an EMBL/GenBank/DDBJ whole genome shotgun (WGS) entry which is preliminary data.</text>
</comment>
<dbReference type="PROSITE" id="PS00211">
    <property type="entry name" value="ABC_TRANSPORTER_1"/>
    <property type="match status" value="1"/>
</dbReference>
<sequence length="235" mass="25930">MNSQVILKCRNISKTYQDGNNKVQVLHDVNLQVHEAEHLAIVGSSGSGKSSLLHILGTLDTPTSGQVLFEGIDVHKLSARKQAEFRNQSLGFVYQFHHLLAEFDALENVAMPLLIAGLERKQAMLSASEMLERVGLSHRLKHLPSALSGGERQRVAIARALVNKPKLVLADEPTGNLDADNAAGIFELIVDLQKSLSTSFVFVTHDLNLANRMDRQLKLEHGKLVEYKAQVIENV</sequence>
<dbReference type="Gene3D" id="3.40.50.300">
    <property type="entry name" value="P-loop containing nucleotide triphosphate hydrolases"/>
    <property type="match status" value="1"/>
</dbReference>
<dbReference type="PANTHER" id="PTHR24220:SF689">
    <property type="entry name" value="LIPOPROTEIN-RELEASING SYSTEM ATP-BINDING PROTEIN LOLD"/>
    <property type="match status" value="1"/>
</dbReference>
<keyword evidence="5 8" id="KW-0067">ATP-binding</keyword>
<protein>
    <recommendedName>
        <fullName evidence="8">Lipoprotein-releasing system ATP-binding protein LolD</fullName>
        <ecNumber evidence="8">7.6.2.-</ecNumber>
    </recommendedName>
</protein>
<keyword evidence="2 8" id="KW-1003">Cell membrane</keyword>
<dbReference type="SMART" id="SM00382">
    <property type="entry name" value="AAA"/>
    <property type="match status" value="1"/>
</dbReference>
<keyword evidence="11" id="KW-1185">Reference proteome</keyword>
<keyword evidence="10" id="KW-0449">Lipoprotein</keyword>
<dbReference type="SUPFAM" id="SSF52540">
    <property type="entry name" value="P-loop containing nucleoside triphosphate hydrolases"/>
    <property type="match status" value="1"/>
</dbReference>
<keyword evidence="1 8" id="KW-0813">Transport</keyword>
<dbReference type="PROSITE" id="PS50893">
    <property type="entry name" value="ABC_TRANSPORTER_2"/>
    <property type="match status" value="1"/>
</dbReference>
<feature type="domain" description="ABC transporter" evidence="9">
    <location>
        <begin position="7"/>
        <end position="235"/>
    </location>
</feature>
<dbReference type="InterPro" id="IPR003593">
    <property type="entry name" value="AAA+_ATPase"/>
</dbReference>
<keyword evidence="3 8" id="KW-0997">Cell inner membrane</keyword>
<name>A0ABV1RKW8_9ALTE</name>
<keyword evidence="4 8" id="KW-0547">Nucleotide-binding</keyword>
<dbReference type="RefSeq" id="WP_350402664.1">
    <property type="nucleotide sequence ID" value="NZ_JBELOE010000265.1"/>
</dbReference>
<dbReference type="Pfam" id="PF00005">
    <property type="entry name" value="ABC_tran"/>
    <property type="match status" value="1"/>
</dbReference>
<dbReference type="EMBL" id="JBELOE010000265">
    <property type="protein sequence ID" value="MER2493530.1"/>
    <property type="molecule type" value="Genomic_DNA"/>
</dbReference>
<evidence type="ECO:0000256" key="8">
    <source>
        <dbReference type="RuleBase" id="RU367068"/>
    </source>
</evidence>
<dbReference type="EC" id="7.6.2.-" evidence="8"/>
<dbReference type="PANTHER" id="PTHR24220">
    <property type="entry name" value="IMPORT ATP-BINDING PROTEIN"/>
    <property type="match status" value="1"/>
</dbReference>
<dbReference type="InterPro" id="IPR027417">
    <property type="entry name" value="P-loop_NTPase"/>
</dbReference>
<comment type="subunit">
    <text evidence="8">The complex is composed of two ATP-binding proteins (LolD) and two transmembrane proteins (LolC and LolE).</text>
</comment>
<comment type="similarity">
    <text evidence="8">Belongs to the ABC transporter superfamily. Lipoprotein translocase (TC 3.A.1.125) family.</text>
</comment>
<keyword evidence="6 8" id="KW-1278">Translocase</keyword>
<dbReference type="CDD" id="cd03255">
    <property type="entry name" value="ABC_MJ0796_LolCDE_FtsE"/>
    <property type="match status" value="1"/>
</dbReference>
<reference evidence="10 11" key="1">
    <citation type="submission" date="2024-06" db="EMBL/GenBank/DDBJ databases">
        <authorList>
            <person name="Chen R.Y."/>
        </authorList>
    </citation>
    <scope>NUCLEOTIDE SEQUENCE [LARGE SCALE GENOMIC DNA]</scope>
    <source>
        <strain evidence="10 11">D2</strain>
    </source>
</reference>
<evidence type="ECO:0000256" key="3">
    <source>
        <dbReference type="ARBA" id="ARBA00022519"/>
    </source>
</evidence>
<keyword evidence="7 8" id="KW-0472">Membrane</keyword>
<evidence type="ECO:0000313" key="11">
    <source>
        <dbReference type="Proteomes" id="UP001467690"/>
    </source>
</evidence>
<gene>
    <name evidence="8 10" type="primary">lolD</name>
    <name evidence="10" type="ORF">ABS311_16750</name>
</gene>
<evidence type="ECO:0000256" key="4">
    <source>
        <dbReference type="ARBA" id="ARBA00022741"/>
    </source>
</evidence>
<dbReference type="InterPro" id="IPR015854">
    <property type="entry name" value="ABC_transpr_LolD-like"/>
</dbReference>
<evidence type="ECO:0000256" key="1">
    <source>
        <dbReference type="ARBA" id="ARBA00022448"/>
    </source>
</evidence>
<organism evidence="10 11">
    <name type="scientific">Catenovulum sediminis</name>
    <dbReference type="NCBI Taxonomy" id="1740262"/>
    <lineage>
        <taxon>Bacteria</taxon>
        <taxon>Pseudomonadati</taxon>
        <taxon>Pseudomonadota</taxon>
        <taxon>Gammaproteobacteria</taxon>
        <taxon>Alteromonadales</taxon>
        <taxon>Alteromonadaceae</taxon>
        <taxon>Catenovulum</taxon>
    </lineage>
</organism>
<dbReference type="InterPro" id="IPR017871">
    <property type="entry name" value="ABC_transporter-like_CS"/>
</dbReference>
<evidence type="ECO:0000256" key="5">
    <source>
        <dbReference type="ARBA" id="ARBA00022840"/>
    </source>
</evidence>
<proteinExistence type="inferred from homology"/>
<dbReference type="GO" id="GO:0005524">
    <property type="term" value="F:ATP binding"/>
    <property type="evidence" value="ECO:0007669"/>
    <property type="project" value="UniProtKB-KW"/>
</dbReference>
<evidence type="ECO:0000313" key="10">
    <source>
        <dbReference type="EMBL" id="MER2493530.1"/>
    </source>
</evidence>
<evidence type="ECO:0000256" key="6">
    <source>
        <dbReference type="ARBA" id="ARBA00022967"/>
    </source>
</evidence>
<dbReference type="NCBIfam" id="TIGR02211">
    <property type="entry name" value="LolD_lipo_ex"/>
    <property type="match status" value="1"/>
</dbReference>
<dbReference type="InterPro" id="IPR003439">
    <property type="entry name" value="ABC_transporter-like_ATP-bd"/>
</dbReference>
<accession>A0ABV1RKW8</accession>
<comment type="subcellular location">
    <subcellularLocation>
        <location evidence="8">Cell inner membrane</location>
        <topology evidence="8">Peripheral membrane protein</topology>
    </subcellularLocation>
</comment>
<dbReference type="InterPro" id="IPR017911">
    <property type="entry name" value="MacB-like_ATP-bd"/>
</dbReference>
<dbReference type="InterPro" id="IPR011924">
    <property type="entry name" value="LolD_lipo_ATP-bd"/>
</dbReference>
<evidence type="ECO:0000256" key="7">
    <source>
        <dbReference type="ARBA" id="ARBA00023136"/>
    </source>
</evidence>
<evidence type="ECO:0000259" key="9">
    <source>
        <dbReference type="PROSITE" id="PS50893"/>
    </source>
</evidence>
<dbReference type="Proteomes" id="UP001467690">
    <property type="component" value="Unassembled WGS sequence"/>
</dbReference>
<comment type="function">
    <text evidence="8">Part of the ABC transporter complex LolCDE involved in the translocation of mature outer membrane-directed lipoproteins, from the inner membrane to the periplasmic chaperone, LolA. Responsible for the formation of the LolA-lipoprotein complex in an ATP-dependent manner.</text>
</comment>